<feature type="compositionally biased region" description="Low complexity" evidence="1">
    <location>
        <begin position="251"/>
        <end position="285"/>
    </location>
</feature>
<feature type="compositionally biased region" description="Low complexity" evidence="1">
    <location>
        <begin position="115"/>
        <end position="129"/>
    </location>
</feature>
<dbReference type="Proteomes" id="UP001499942">
    <property type="component" value="Unassembled WGS sequence"/>
</dbReference>
<evidence type="ECO:0000313" key="3">
    <source>
        <dbReference type="Proteomes" id="UP001499942"/>
    </source>
</evidence>
<proteinExistence type="predicted"/>
<gene>
    <name evidence="2" type="ORF">GCM10010393_12240</name>
</gene>
<reference evidence="2 3" key="1">
    <citation type="journal article" date="2019" name="Int. J. Syst. Evol. Microbiol.">
        <title>The Global Catalogue of Microorganisms (GCM) 10K type strain sequencing project: providing services to taxonomists for standard genome sequencing and annotation.</title>
        <authorList>
            <consortium name="The Broad Institute Genomics Platform"/>
            <consortium name="The Broad Institute Genome Sequencing Center for Infectious Disease"/>
            <person name="Wu L."/>
            <person name="Ma J."/>
        </authorList>
    </citation>
    <scope>NUCLEOTIDE SEQUENCE [LARGE SCALE GENOMIC DNA]</scope>
    <source>
        <strain evidence="2 3">JCM 5062</strain>
    </source>
</reference>
<organism evidence="2 3">
    <name type="scientific">Streptomyces gobitricini</name>
    <dbReference type="NCBI Taxonomy" id="68211"/>
    <lineage>
        <taxon>Bacteria</taxon>
        <taxon>Bacillati</taxon>
        <taxon>Actinomycetota</taxon>
        <taxon>Actinomycetes</taxon>
        <taxon>Kitasatosporales</taxon>
        <taxon>Streptomycetaceae</taxon>
        <taxon>Streptomyces</taxon>
    </lineage>
</organism>
<name>A0ABN3LF03_9ACTN</name>
<feature type="compositionally biased region" description="Low complexity" evidence="1">
    <location>
        <begin position="96"/>
        <end position="107"/>
    </location>
</feature>
<evidence type="ECO:0000256" key="1">
    <source>
        <dbReference type="SAM" id="MobiDB-lite"/>
    </source>
</evidence>
<feature type="region of interest" description="Disordered" evidence="1">
    <location>
        <begin position="319"/>
        <end position="350"/>
    </location>
</feature>
<accession>A0ABN3LF03</accession>
<protein>
    <submittedName>
        <fullName evidence="2">Uncharacterized protein</fullName>
    </submittedName>
</protein>
<evidence type="ECO:0000313" key="2">
    <source>
        <dbReference type="EMBL" id="GAA2483060.1"/>
    </source>
</evidence>
<keyword evidence="3" id="KW-1185">Reference proteome</keyword>
<sequence>MTQSGQGPEPHLPAARPAHEGVVLPAEGGEAWGAAGAGPAGGAPWGGPWGPSHGQQQSPQHHQQPGAYDQQPGAYQQQDEQQHQQYQQHEGRQHHQYGQPEAYQQHHQYGHQEHQQQQYQAQAPRQQYPQEREQGQDRQEQTYGAGAQPLPPEVPSGGGDADATQYLPPVAAPGAGPMPLPAENPAESTRFLGARPAAAQDTDATQYLPPVPPQPSGAPFGIRPGAPGDRQPPAEFDSLFRDDAAATRHMPPVGAQAPRPQAQQPYQAPHTPQASQPVQQQYQEPAPRRSSKLPLIAAVVVGCAVLGLGAGALLSGGEEAPKGTTDKAGVAAASSPTPGVGAPQAAPDPARTQAEALDKLLADSNNSRDTVIRSVENIKKCQNLDRAADDLRGAAGQRRDLVTRLQGLTVDKLPDHARLSAALTKAWQASASADDHYAAWADQVKGKKGCKDGKARSTDELAEGNRASGEATAAKKKASELWNGIAATHGLSPRQPAQL</sequence>
<feature type="compositionally biased region" description="Low complexity" evidence="1">
    <location>
        <begin position="50"/>
        <end position="67"/>
    </location>
</feature>
<feature type="compositionally biased region" description="Gly residues" evidence="1">
    <location>
        <begin position="35"/>
        <end position="49"/>
    </location>
</feature>
<feature type="compositionally biased region" description="Low complexity" evidence="1">
    <location>
        <begin position="25"/>
        <end position="34"/>
    </location>
</feature>
<feature type="compositionally biased region" description="Basic and acidic residues" evidence="1">
    <location>
        <begin position="130"/>
        <end position="140"/>
    </location>
</feature>
<dbReference type="RefSeq" id="WP_344357355.1">
    <property type="nucleotide sequence ID" value="NZ_BAAASR010000006.1"/>
</dbReference>
<feature type="region of interest" description="Disordered" evidence="1">
    <location>
        <begin position="1"/>
        <end position="290"/>
    </location>
</feature>
<feature type="region of interest" description="Disordered" evidence="1">
    <location>
        <begin position="446"/>
        <end position="478"/>
    </location>
</feature>
<feature type="compositionally biased region" description="Basic and acidic residues" evidence="1">
    <location>
        <begin position="449"/>
        <end position="459"/>
    </location>
</feature>
<dbReference type="EMBL" id="BAAASR010000006">
    <property type="protein sequence ID" value="GAA2483060.1"/>
    <property type="molecule type" value="Genomic_DNA"/>
</dbReference>
<feature type="compositionally biased region" description="Low complexity" evidence="1">
    <location>
        <begin position="76"/>
        <end position="88"/>
    </location>
</feature>
<comment type="caution">
    <text evidence="2">The sequence shown here is derived from an EMBL/GenBank/DDBJ whole genome shotgun (WGS) entry which is preliminary data.</text>
</comment>